<keyword evidence="2" id="KW-1185">Reference proteome</keyword>
<comment type="caution">
    <text evidence="1">The sequence shown here is derived from an EMBL/GenBank/DDBJ whole genome shotgun (WGS) entry which is preliminary data.</text>
</comment>
<dbReference type="EMBL" id="BAFN01000001">
    <property type="protein sequence ID" value="GAN33943.1"/>
    <property type="molecule type" value="Genomic_DNA"/>
</dbReference>
<reference evidence="2" key="1">
    <citation type="journal article" date="2015" name="Genome Announc.">
        <title>Draft Genome Sequence of an Anaerobic Ammonium-Oxidizing Bacterium, "Candidatus Brocadia sinica".</title>
        <authorList>
            <person name="Oshiki M."/>
            <person name="Shinyako-Hata K."/>
            <person name="Satoh H."/>
            <person name="Okabe S."/>
        </authorList>
    </citation>
    <scope>NUCLEOTIDE SEQUENCE [LARGE SCALE GENOMIC DNA]</scope>
    <source>
        <strain evidence="2">JPN1</strain>
    </source>
</reference>
<evidence type="ECO:0000313" key="2">
    <source>
        <dbReference type="Proteomes" id="UP000032309"/>
    </source>
</evidence>
<evidence type="ECO:0000313" key="1">
    <source>
        <dbReference type="EMBL" id="GAN33943.1"/>
    </source>
</evidence>
<gene>
    <name evidence="1" type="ORF">BROSI_A2478</name>
</gene>
<sequence length="68" mass="7496">MPELKLVSDNGLKLIGIPLAMTLNNLLDTIESKKRDLFEKIGRETCKKKLIFFVGGGVSNDTSNSNQT</sequence>
<dbReference type="Proteomes" id="UP000032309">
    <property type="component" value="Unassembled WGS sequence"/>
</dbReference>
<proteinExistence type="predicted"/>
<protein>
    <submittedName>
        <fullName evidence="1">Uncharacterized protein</fullName>
    </submittedName>
</protein>
<organism evidence="1 2">
    <name type="scientific">Candidatus Brocadia sinica JPN1</name>
    <dbReference type="NCBI Taxonomy" id="1197129"/>
    <lineage>
        <taxon>Bacteria</taxon>
        <taxon>Pseudomonadati</taxon>
        <taxon>Planctomycetota</taxon>
        <taxon>Candidatus Brocadiia</taxon>
        <taxon>Candidatus Brocadiales</taxon>
        <taxon>Candidatus Brocadiaceae</taxon>
        <taxon>Candidatus Brocadia</taxon>
    </lineage>
</organism>
<accession>A0ABQ0JZ73</accession>
<dbReference type="RefSeq" id="WP_052564005.1">
    <property type="nucleotide sequence ID" value="NZ_BAFN01000001.1"/>
</dbReference>
<name>A0ABQ0JZ73_9BACT</name>